<feature type="compositionally biased region" description="Polar residues" evidence="8">
    <location>
        <begin position="1292"/>
        <end position="1317"/>
    </location>
</feature>
<keyword evidence="5" id="KW-0808">Transferase</keyword>
<feature type="compositionally biased region" description="Gly residues" evidence="8">
    <location>
        <begin position="759"/>
        <end position="769"/>
    </location>
</feature>
<feature type="region of interest" description="Disordered" evidence="8">
    <location>
        <begin position="750"/>
        <end position="796"/>
    </location>
</feature>
<evidence type="ECO:0000256" key="2">
    <source>
        <dbReference type="ARBA" id="ARBA00001946"/>
    </source>
</evidence>
<feature type="region of interest" description="Disordered" evidence="8">
    <location>
        <begin position="991"/>
        <end position="1111"/>
    </location>
</feature>
<feature type="compositionally biased region" description="Low complexity" evidence="8">
    <location>
        <begin position="770"/>
        <end position="787"/>
    </location>
</feature>
<feature type="compositionally biased region" description="Polar residues" evidence="8">
    <location>
        <begin position="1014"/>
        <end position="1067"/>
    </location>
</feature>
<feature type="compositionally biased region" description="Polar residues" evidence="8">
    <location>
        <begin position="940"/>
        <end position="956"/>
    </location>
</feature>
<feature type="compositionally biased region" description="Low complexity" evidence="8">
    <location>
        <begin position="843"/>
        <end position="885"/>
    </location>
</feature>
<evidence type="ECO:0000313" key="11">
    <source>
        <dbReference type="EMBL" id="CAK7224758.1"/>
    </source>
</evidence>
<evidence type="ECO:0000256" key="3">
    <source>
        <dbReference type="ARBA" id="ARBA00008593"/>
    </source>
</evidence>
<dbReference type="InterPro" id="IPR054708">
    <property type="entry name" value="MTPAP-like_central"/>
</dbReference>
<reference evidence="11 12" key="1">
    <citation type="submission" date="2024-01" db="EMBL/GenBank/DDBJ databases">
        <authorList>
            <person name="Allen C."/>
            <person name="Tagirdzhanova G."/>
        </authorList>
    </citation>
    <scope>NUCLEOTIDE SEQUENCE [LARGE SCALE GENOMIC DNA]</scope>
</reference>
<dbReference type="Pfam" id="PF22600">
    <property type="entry name" value="MTPAP-like_central"/>
    <property type="match status" value="1"/>
</dbReference>
<evidence type="ECO:0000259" key="10">
    <source>
        <dbReference type="Pfam" id="PF22600"/>
    </source>
</evidence>
<proteinExistence type="inferred from homology"/>
<dbReference type="SUPFAM" id="SSF81301">
    <property type="entry name" value="Nucleotidyltransferase"/>
    <property type="match status" value="1"/>
</dbReference>
<feature type="domain" description="PAP-associated" evidence="9">
    <location>
        <begin position="632"/>
        <end position="686"/>
    </location>
</feature>
<evidence type="ECO:0000256" key="6">
    <source>
        <dbReference type="ARBA" id="ARBA00022723"/>
    </source>
</evidence>
<feature type="compositionally biased region" description="Low complexity" evidence="8">
    <location>
        <begin position="1085"/>
        <end position="1103"/>
    </location>
</feature>
<feature type="compositionally biased region" description="Low complexity" evidence="8">
    <location>
        <begin position="175"/>
        <end position="203"/>
    </location>
</feature>
<protein>
    <recommendedName>
        <fullName evidence="4">polynucleotide adenylyltransferase</fullName>
        <ecNumber evidence="4">2.7.7.19</ecNumber>
    </recommendedName>
</protein>
<feature type="compositionally biased region" description="Polar residues" evidence="8">
    <location>
        <begin position="327"/>
        <end position="355"/>
    </location>
</feature>
<dbReference type="CDD" id="cd05402">
    <property type="entry name" value="NT_PAP_TUTase"/>
    <property type="match status" value="1"/>
</dbReference>
<dbReference type="PANTHER" id="PTHR12271:SF113">
    <property type="entry name" value="POLY(A) RNA POLYMERASE CID11"/>
    <property type="match status" value="1"/>
</dbReference>
<comment type="caution">
    <text evidence="11">The sequence shown here is derived from an EMBL/GenBank/DDBJ whole genome shotgun (WGS) entry which is preliminary data.</text>
</comment>
<dbReference type="Pfam" id="PF03828">
    <property type="entry name" value="PAP_assoc"/>
    <property type="match status" value="1"/>
</dbReference>
<dbReference type="SUPFAM" id="SSF81631">
    <property type="entry name" value="PAP/OAS1 substrate-binding domain"/>
    <property type="match status" value="1"/>
</dbReference>
<sequence length="1648" mass="176402">MDSRPATAESKHTPKSSFASSTSSVRASPAATTPRLPSSIPLPETPVSPAAAAAIAAASVATTPSTPRASVIPSIPQLPTSITPTGNTPVVPGAPTLDLIPILFPQHPSIYQAQLLNYNRLISPTRGGGVGLQTPPLPPVLSAPFVQASAPRSRSSSKSHHNHHNSNNHGHNHGGQKQQQQQQQNQSQGQTSQSPPQAQSNQNCHGNKVNKNADKLDRTVTKMGKESTQKGSAAPKQQQQQQQQQSSSSTATSSQQPNSSSTSQTQQTGSADLLSAPSATRPMAVNSSSGSRQQSRPSKSPRPHTKAPLAQASSVPSTPHQHARNFSFASESREPSPNATQNHSPRSAYSETNSTLPSLRPLPPRYGGCIYETAMVRGRRRMNYSLGTDRLETVPLDKVKSKLSEDEERTLTADMNALYDRLRPNEKTETRRKTFVEKLQKIFNDQWPGHDIRVHIFGSSGNRLCSDDSDVDICITTDWKEMENVCMIADLLAKCGMEKVVCVSSAKVPIVRIWDPELNLACDMNVNNTLALENTRMVLTYVNIDERVRPLAMIIKYWTRRRIINDAAFGQTLSSYTWICMVICFLQLRKIPILPSIHQRKGDRLPRTDGKTSDFADDMTKLRGFGEPNKETLGELLFGFFRFYAHEFDYDKHVLSVRLGRLATKVEKKWVTSLNNMLCVEEPFNIVRNLGNTADDTSFRGLHMEIRRAFDLISEAKLDDCCEEYVFPKEEERPIFQKPPQAPRPILLRSSSQQHSNSRGGGGGRGGSFRGNRQYRSGNNSRRASSSITYDGQPLYGQGSPMMPMLTAQEMQWWAQQQQVQMQQQLQQAAAVTAALAQHSSQQQQQQQQQSQQSQQQGGQQSQQSSQQGGSQTPQSQSQQQQAQQHYVLHPDMLSSTLNALQIHQAEQSLLRYQLLTNPQAYMQQHHALTHAQRIQQQQHTAASSATDRSRTNSFDNPPLTAPIRPELYMYAIPPIPSPYYAMPPGYGTLPSSPSTSTAPSEFRRSLHRAGPTSDASSPTGTLRSQSQPASRPSMTGSQSHGNLLSAVQFNGSGPTSGPSYARSTAQGIPIPSFIRDDNADSEAETTPTTATSAAASKTMSDSHSSEEDGPQYIGYYVNEAASAGGNGAQSASSDAPATGGRKKSSSPSTSINGIPSFGDLGPSDSLNQRRLSTDQLPHFLIDRRMRRASRSPSPLGGAHNGGHGRAQSVGGNNTAPLASGPFTPVAGNRQGKEANRSPLVVNGSVSGKPSASLALSPNGMTNGMVNGGLPNFHYTTSPNLPNGIHLGPMATPSSRHVSTSESVKSDESTSYASSTHGGLGISMSGSHDARHHVVTPPAVEMNGPPLGAPQQHTPQQILQSPVIANGSAPPSSVSSPSAQSFNQRVAAMSGGFSPLPYAAIAGGHGHGMTNGMMNGNSMSMPPLTSPRQRNLSRQQQKGIAPLDLAMPDHSLASSADMQQHLSPVYENRTPSPTNLRKLDNAFGNTARTPSSATSKPTSHADKFSSVAAAAAAATASSPSTSSPIAYNGSHASNNGGNGGGKVPRKEAAKKAAGASKPLSMTPPTDRVNGKASGGAVNGHVRGAKSENVDMALGGLSSHAASPPSVANNNSGWQKPKSRKKAADLKAVANGHAHGEQLPKNESERKGG</sequence>
<feature type="compositionally biased region" description="Low complexity" evidence="8">
    <location>
        <begin position="287"/>
        <end position="298"/>
    </location>
</feature>
<feature type="compositionally biased region" description="Basic residues" evidence="8">
    <location>
        <begin position="155"/>
        <end position="174"/>
    </location>
</feature>
<feature type="region of interest" description="Disordered" evidence="8">
    <location>
        <begin position="129"/>
        <end position="364"/>
    </location>
</feature>
<evidence type="ECO:0000256" key="5">
    <source>
        <dbReference type="ARBA" id="ARBA00022679"/>
    </source>
</evidence>
<feature type="compositionally biased region" description="Polar residues" evidence="8">
    <location>
        <begin position="1483"/>
        <end position="1498"/>
    </location>
</feature>
<keyword evidence="7" id="KW-0460">Magnesium</keyword>
<keyword evidence="6" id="KW-0479">Metal-binding</keyword>
<feature type="region of interest" description="Disordered" evidence="8">
    <location>
        <begin position="1"/>
        <end position="45"/>
    </location>
</feature>
<evidence type="ECO:0000256" key="4">
    <source>
        <dbReference type="ARBA" id="ARBA00012388"/>
    </source>
</evidence>
<evidence type="ECO:0000256" key="8">
    <source>
        <dbReference type="SAM" id="MobiDB-lite"/>
    </source>
</evidence>
<feature type="compositionally biased region" description="Polar residues" evidence="8">
    <location>
        <begin position="1426"/>
        <end position="1436"/>
    </location>
</feature>
<feature type="region of interest" description="Disordered" evidence="8">
    <location>
        <begin position="1518"/>
        <end position="1648"/>
    </location>
</feature>
<dbReference type="InterPro" id="IPR002058">
    <property type="entry name" value="PAP_assoc"/>
</dbReference>
<dbReference type="EC" id="2.7.7.19" evidence="4"/>
<feature type="region of interest" description="Disordered" evidence="8">
    <location>
        <begin position="843"/>
        <end position="886"/>
    </location>
</feature>
<feature type="compositionally biased region" description="Low complexity" evidence="8">
    <location>
        <begin position="1124"/>
        <end position="1136"/>
    </location>
</feature>
<dbReference type="PANTHER" id="PTHR12271">
    <property type="entry name" value="POLY A POLYMERASE CID PAP -RELATED"/>
    <property type="match status" value="1"/>
</dbReference>
<evidence type="ECO:0000259" key="9">
    <source>
        <dbReference type="Pfam" id="PF03828"/>
    </source>
</evidence>
<feature type="compositionally biased region" description="Polar residues" evidence="8">
    <location>
        <begin position="1165"/>
        <end position="1176"/>
    </location>
</feature>
<feature type="region of interest" description="Disordered" evidence="8">
    <location>
        <begin position="1124"/>
        <end position="1259"/>
    </location>
</feature>
<evidence type="ECO:0000256" key="7">
    <source>
        <dbReference type="ARBA" id="ARBA00022842"/>
    </source>
</evidence>
<dbReference type="EMBL" id="CAWUHD010000056">
    <property type="protein sequence ID" value="CAK7224758.1"/>
    <property type="molecule type" value="Genomic_DNA"/>
</dbReference>
<dbReference type="Gene3D" id="3.30.460.10">
    <property type="entry name" value="Beta Polymerase, domain 2"/>
    <property type="match status" value="1"/>
</dbReference>
<dbReference type="Gene3D" id="1.10.1410.10">
    <property type="match status" value="1"/>
</dbReference>
<feature type="compositionally biased region" description="Polar residues" evidence="8">
    <location>
        <begin position="311"/>
        <end position="320"/>
    </location>
</feature>
<feature type="compositionally biased region" description="Basic and acidic residues" evidence="8">
    <location>
        <begin position="211"/>
        <end position="228"/>
    </location>
</feature>
<feature type="compositionally biased region" description="Low complexity" evidence="8">
    <location>
        <begin position="991"/>
        <end position="1001"/>
    </location>
</feature>
<gene>
    <name evidence="11" type="ORF">SEUCBS140593_005677</name>
</gene>
<evidence type="ECO:0000313" key="12">
    <source>
        <dbReference type="Proteomes" id="UP001642482"/>
    </source>
</evidence>
<feature type="region of interest" description="Disordered" evidence="8">
    <location>
        <begin position="1415"/>
        <end position="1436"/>
    </location>
</feature>
<feature type="region of interest" description="Disordered" evidence="8">
    <location>
        <begin position="1284"/>
        <end position="1330"/>
    </location>
</feature>
<feature type="compositionally biased region" description="Polar residues" evidence="8">
    <location>
        <begin position="1244"/>
        <end position="1259"/>
    </location>
</feature>
<feature type="region of interest" description="Disordered" evidence="8">
    <location>
        <begin position="927"/>
        <end position="962"/>
    </location>
</feature>
<organism evidence="11 12">
    <name type="scientific">Sporothrix eucalyptigena</name>
    <dbReference type="NCBI Taxonomy" id="1812306"/>
    <lineage>
        <taxon>Eukaryota</taxon>
        <taxon>Fungi</taxon>
        <taxon>Dikarya</taxon>
        <taxon>Ascomycota</taxon>
        <taxon>Pezizomycotina</taxon>
        <taxon>Sordariomycetes</taxon>
        <taxon>Sordariomycetidae</taxon>
        <taxon>Ophiostomatales</taxon>
        <taxon>Ophiostomataceae</taxon>
        <taxon>Sporothrix</taxon>
    </lineage>
</organism>
<feature type="compositionally biased region" description="Basic and acidic residues" evidence="8">
    <location>
        <begin position="1633"/>
        <end position="1648"/>
    </location>
</feature>
<feature type="compositionally biased region" description="Low complexity" evidence="8">
    <location>
        <begin position="15"/>
        <end position="34"/>
    </location>
</feature>
<feature type="domain" description="Poly(A) RNA polymerase mitochondrial-like central palm" evidence="10">
    <location>
        <begin position="411"/>
        <end position="542"/>
    </location>
</feature>
<feature type="region of interest" description="Disordered" evidence="8">
    <location>
        <begin position="1465"/>
        <end position="1500"/>
    </location>
</feature>
<accession>A0ABP0BYI6</accession>
<comment type="similarity">
    <text evidence="3">Belongs to the DNA polymerase type-B-like family.</text>
</comment>
<dbReference type="Proteomes" id="UP001642482">
    <property type="component" value="Unassembled WGS sequence"/>
</dbReference>
<feature type="compositionally biased region" description="Low complexity" evidence="8">
    <location>
        <begin position="229"/>
        <end position="271"/>
    </location>
</feature>
<comment type="cofactor">
    <cofactor evidence="1">
        <name>Mn(2+)</name>
        <dbReference type="ChEBI" id="CHEBI:29035"/>
    </cofactor>
</comment>
<evidence type="ECO:0000256" key="1">
    <source>
        <dbReference type="ARBA" id="ARBA00001936"/>
    </source>
</evidence>
<dbReference type="InterPro" id="IPR043519">
    <property type="entry name" value="NT_sf"/>
</dbReference>
<comment type="cofactor">
    <cofactor evidence="2">
        <name>Mg(2+)</name>
        <dbReference type="ChEBI" id="CHEBI:18420"/>
    </cofactor>
</comment>
<keyword evidence="12" id="KW-1185">Reference proteome</keyword>
<name>A0ABP0BYI6_9PEZI</name>